<dbReference type="RefSeq" id="WP_160794365.1">
    <property type="nucleotide sequence ID" value="NZ_WSSB01000001.1"/>
</dbReference>
<name>A0A845BN09_9NEIS</name>
<protein>
    <submittedName>
        <fullName evidence="1">Uncharacterized protein</fullName>
    </submittedName>
</protein>
<organism evidence="1 2">
    <name type="scientific">Craterilacuibacter sinensis</name>
    <dbReference type="NCBI Taxonomy" id="2686017"/>
    <lineage>
        <taxon>Bacteria</taxon>
        <taxon>Pseudomonadati</taxon>
        <taxon>Pseudomonadota</taxon>
        <taxon>Betaproteobacteria</taxon>
        <taxon>Neisseriales</taxon>
        <taxon>Neisseriaceae</taxon>
        <taxon>Craterilacuibacter</taxon>
    </lineage>
</organism>
<proteinExistence type="predicted"/>
<evidence type="ECO:0000313" key="1">
    <source>
        <dbReference type="EMBL" id="MXR35696.1"/>
    </source>
</evidence>
<accession>A0A845BN09</accession>
<gene>
    <name evidence="1" type="ORF">GQF02_01635</name>
</gene>
<dbReference type="Proteomes" id="UP000467214">
    <property type="component" value="Unassembled WGS sequence"/>
</dbReference>
<dbReference type="EMBL" id="WSSB01000001">
    <property type="protein sequence ID" value="MXR35696.1"/>
    <property type="molecule type" value="Genomic_DNA"/>
</dbReference>
<dbReference type="AlphaFoldDB" id="A0A845BN09"/>
<keyword evidence="2" id="KW-1185">Reference proteome</keyword>
<sequence>MPIVLGLLIALHICWPVWRKQLASRSLYASDYVLALAIGTLELGLMAMQYHSISAATTYLFAGIPATTYLLATSLDMFSAES</sequence>
<comment type="caution">
    <text evidence="1">The sequence shown here is derived from an EMBL/GenBank/DDBJ whole genome shotgun (WGS) entry which is preliminary data.</text>
</comment>
<reference evidence="1 2" key="1">
    <citation type="submission" date="2019-12" db="EMBL/GenBank/DDBJ databases">
        <title>Neisseriaceae gen. nov. sp. Genome sequencing and assembly.</title>
        <authorList>
            <person name="Liu Z."/>
            <person name="Li A."/>
        </authorList>
    </citation>
    <scope>NUCLEOTIDE SEQUENCE [LARGE SCALE GENOMIC DNA]</scope>
    <source>
        <strain evidence="1 2">B2N2-7</strain>
    </source>
</reference>
<evidence type="ECO:0000313" key="2">
    <source>
        <dbReference type="Proteomes" id="UP000467214"/>
    </source>
</evidence>